<evidence type="ECO:0000313" key="4">
    <source>
        <dbReference type="EMBL" id="GAA3949394.1"/>
    </source>
</evidence>
<dbReference type="SUPFAM" id="SSF69721">
    <property type="entry name" value="DsrC, the gamma subunit of dissimilatory sulfite reductase"/>
    <property type="match status" value="1"/>
</dbReference>
<evidence type="ECO:0000256" key="1">
    <source>
        <dbReference type="ARBA" id="ARBA00004496"/>
    </source>
</evidence>
<dbReference type="InterPro" id="IPR007453">
    <property type="entry name" value="DsrC/TusE"/>
</dbReference>
<sequence>MSSIPGVEPQTDKEGFLRNIADWSETVARQLAQQSDIELERAHLELLLAARTYYELYGQAPLARSFVRYLQQSTPEFSSMSLMHLFPPSSTAGSSIKQICRMAGLPKPPGCL</sequence>
<name>A0ABP7NLP0_9GAMM</name>
<organism evidence="4 5">
    <name type="scientific">Allohahella marinimesophila</name>
    <dbReference type="NCBI Taxonomy" id="1054972"/>
    <lineage>
        <taxon>Bacteria</taxon>
        <taxon>Pseudomonadati</taxon>
        <taxon>Pseudomonadota</taxon>
        <taxon>Gammaproteobacteria</taxon>
        <taxon>Oceanospirillales</taxon>
        <taxon>Hahellaceae</taxon>
        <taxon>Allohahella</taxon>
    </lineage>
</organism>
<keyword evidence="5" id="KW-1185">Reference proteome</keyword>
<dbReference type="EMBL" id="BAABBO010000001">
    <property type="protein sequence ID" value="GAA3949394.1"/>
    <property type="molecule type" value="Genomic_DNA"/>
</dbReference>
<dbReference type="Proteomes" id="UP001501337">
    <property type="component" value="Unassembled WGS sequence"/>
</dbReference>
<evidence type="ECO:0000256" key="2">
    <source>
        <dbReference type="ARBA" id="ARBA00022490"/>
    </source>
</evidence>
<dbReference type="NCBIfam" id="TIGR03342">
    <property type="entry name" value="dsrC_tusE_dsvC"/>
    <property type="match status" value="1"/>
</dbReference>
<comment type="function">
    <text evidence="3">Part of a sulfur-relay system.</text>
</comment>
<reference evidence="5" key="1">
    <citation type="journal article" date="2019" name="Int. J. Syst. Evol. Microbiol.">
        <title>The Global Catalogue of Microorganisms (GCM) 10K type strain sequencing project: providing services to taxonomists for standard genome sequencing and annotation.</title>
        <authorList>
            <consortium name="The Broad Institute Genomics Platform"/>
            <consortium name="The Broad Institute Genome Sequencing Center for Infectious Disease"/>
            <person name="Wu L."/>
            <person name="Ma J."/>
        </authorList>
    </citation>
    <scope>NUCLEOTIDE SEQUENCE [LARGE SCALE GENOMIC DNA]</scope>
    <source>
        <strain evidence="5">JCM 17555</strain>
    </source>
</reference>
<comment type="subcellular location">
    <subcellularLocation>
        <location evidence="1">Cytoplasm</location>
    </subcellularLocation>
</comment>
<dbReference type="EC" id="2.8.1.-" evidence="3"/>
<comment type="similarity">
    <text evidence="3">Belongs to the dsrC/tusE family.</text>
</comment>
<dbReference type="Pfam" id="PF04358">
    <property type="entry name" value="DsrC"/>
    <property type="match status" value="1"/>
</dbReference>
<dbReference type="PIRSF" id="PIRSF006223">
    <property type="entry name" value="DsrC_TusE"/>
    <property type="match status" value="1"/>
</dbReference>
<dbReference type="RefSeq" id="WP_344803075.1">
    <property type="nucleotide sequence ID" value="NZ_BAABBO010000001.1"/>
</dbReference>
<dbReference type="Gene3D" id="1.10.10.370">
    <property type="entry name" value="DsrC-like protein, C-terminal domain"/>
    <property type="match status" value="1"/>
</dbReference>
<protein>
    <recommendedName>
        <fullName evidence="3">Sulfurtransferase</fullName>
        <ecNumber evidence="3">2.8.1.-</ecNumber>
    </recommendedName>
</protein>
<dbReference type="InterPro" id="IPR042072">
    <property type="entry name" value="DsrC-like_C"/>
</dbReference>
<dbReference type="InterPro" id="IPR025526">
    <property type="entry name" value="DsrC-like_dom_sf"/>
</dbReference>
<dbReference type="PANTHER" id="PTHR37010">
    <property type="entry name" value="SULFURTRANSFERASE TUSE"/>
    <property type="match status" value="1"/>
</dbReference>
<dbReference type="InterPro" id="IPR043163">
    <property type="entry name" value="DsrC-like_N"/>
</dbReference>
<comment type="caution">
    <text evidence="4">The sequence shown here is derived from an EMBL/GenBank/DDBJ whole genome shotgun (WGS) entry which is preliminary data.</text>
</comment>
<keyword evidence="2" id="KW-0963">Cytoplasm</keyword>
<dbReference type="Gene3D" id="3.30.1420.10">
    <property type="match status" value="1"/>
</dbReference>
<accession>A0ABP7NLP0</accession>
<proteinExistence type="inferred from homology"/>
<dbReference type="PANTHER" id="PTHR37010:SF1">
    <property type="entry name" value="SULFURTRANSFERASE TUSE"/>
    <property type="match status" value="1"/>
</dbReference>
<gene>
    <name evidence="4" type="ORF">GCM10022278_05720</name>
</gene>
<evidence type="ECO:0000256" key="3">
    <source>
        <dbReference type="PIRNR" id="PIRNR006223"/>
    </source>
</evidence>
<keyword evidence="3" id="KW-0808">Transferase</keyword>
<evidence type="ECO:0000313" key="5">
    <source>
        <dbReference type="Proteomes" id="UP001501337"/>
    </source>
</evidence>